<keyword evidence="1" id="KW-0472">Membrane</keyword>
<feature type="transmembrane region" description="Helical" evidence="1">
    <location>
        <begin position="6"/>
        <end position="22"/>
    </location>
</feature>
<evidence type="ECO:0000313" key="3">
    <source>
        <dbReference type="Proteomes" id="UP000295142"/>
    </source>
</evidence>
<comment type="caution">
    <text evidence="2">The sequence shown here is derived from an EMBL/GenBank/DDBJ whole genome shotgun (WGS) entry which is preliminary data.</text>
</comment>
<keyword evidence="3" id="KW-1185">Reference proteome</keyword>
<dbReference type="OrthoDB" id="7874005at2"/>
<organism evidence="2 3">
    <name type="scientific">Rhodovulum euryhalinum</name>
    <dbReference type="NCBI Taxonomy" id="35805"/>
    <lineage>
        <taxon>Bacteria</taxon>
        <taxon>Pseudomonadati</taxon>
        <taxon>Pseudomonadota</taxon>
        <taxon>Alphaproteobacteria</taxon>
        <taxon>Rhodobacterales</taxon>
        <taxon>Paracoccaceae</taxon>
        <taxon>Rhodovulum</taxon>
    </lineage>
</organism>
<gene>
    <name evidence="2" type="ORF">EV655_11060</name>
</gene>
<dbReference type="Proteomes" id="UP000295142">
    <property type="component" value="Unassembled WGS sequence"/>
</dbReference>
<evidence type="ECO:0000313" key="2">
    <source>
        <dbReference type="EMBL" id="TCO70295.1"/>
    </source>
</evidence>
<dbReference type="EMBL" id="SLWW01000010">
    <property type="protein sequence ID" value="TCO70295.1"/>
    <property type="molecule type" value="Genomic_DNA"/>
</dbReference>
<name>A0A4R2KUA1_9RHOB</name>
<dbReference type="RefSeq" id="WP_132545509.1">
    <property type="nucleotide sequence ID" value="NZ_SLWW01000010.1"/>
</dbReference>
<sequence length="192" mass="18570">MDGKTVLIGGVVVVAAFGFLVSQNKSGSQETALEGQVATLTDRISDLETALAEVTERADAQAAAIAEGATLGSRLAETVQGLGAMGDAAGQDAAAPAAETAAAAAEPEAAPAAASDAGTLLAIGQTAVFGDGSVRVFLSRVDAEADAARIAVNGIATTTLAVGESVEAGDGCTVTLGGIEGNQASLGYTCGS</sequence>
<proteinExistence type="predicted"/>
<evidence type="ECO:0000256" key="1">
    <source>
        <dbReference type="SAM" id="Phobius"/>
    </source>
</evidence>
<dbReference type="AlphaFoldDB" id="A0A4R2KUA1"/>
<protein>
    <submittedName>
        <fullName evidence="2">Uncharacterized protein</fullName>
    </submittedName>
</protein>
<keyword evidence="1" id="KW-0812">Transmembrane</keyword>
<reference evidence="2 3" key="1">
    <citation type="submission" date="2019-03" db="EMBL/GenBank/DDBJ databases">
        <title>Genomic Encyclopedia of Type Strains, Phase IV (KMG-IV): sequencing the most valuable type-strain genomes for metagenomic binning, comparative biology and taxonomic classification.</title>
        <authorList>
            <person name="Goeker M."/>
        </authorList>
    </citation>
    <scope>NUCLEOTIDE SEQUENCE [LARGE SCALE GENOMIC DNA]</scope>
    <source>
        <strain evidence="2 3">DSM 4868</strain>
    </source>
</reference>
<keyword evidence="1" id="KW-1133">Transmembrane helix</keyword>
<accession>A0A4R2KUA1</accession>